<reference evidence="2" key="1">
    <citation type="submission" date="2022-11" db="UniProtKB">
        <authorList>
            <consortium name="WormBaseParasite"/>
        </authorList>
    </citation>
    <scope>IDENTIFICATION</scope>
</reference>
<evidence type="ECO:0000313" key="1">
    <source>
        <dbReference type="Proteomes" id="UP000887565"/>
    </source>
</evidence>
<protein>
    <submittedName>
        <fullName evidence="2">Uncharacterized protein</fullName>
    </submittedName>
</protein>
<dbReference type="Proteomes" id="UP000887565">
    <property type="component" value="Unplaced"/>
</dbReference>
<proteinExistence type="predicted"/>
<accession>A0A915HJ59</accession>
<dbReference type="AlphaFoldDB" id="A0A915HJ59"/>
<dbReference type="WBParaSite" id="nRc.2.0.1.t01625-RA">
    <property type="protein sequence ID" value="nRc.2.0.1.t01625-RA"/>
    <property type="gene ID" value="nRc.2.0.1.g01625"/>
</dbReference>
<organism evidence="1 2">
    <name type="scientific">Romanomermis culicivorax</name>
    <name type="common">Nematode worm</name>
    <dbReference type="NCBI Taxonomy" id="13658"/>
    <lineage>
        <taxon>Eukaryota</taxon>
        <taxon>Metazoa</taxon>
        <taxon>Ecdysozoa</taxon>
        <taxon>Nematoda</taxon>
        <taxon>Enoplea</taxon>
        <taxon>Dorylaimia</taxon>
        <taxon>Mermithida</taxon>
        <taxon>Mermithoidea</taxon>
        <taxon>Mermithidae</taxon>
        <taxon>Romanomermis</taxon>
    </lineage>
</organism>
<sequence length="166" mass="18185">YTKNWTVECSIADIRPSILYSGFVGYINEKYGIYITPSSLKFDPIIFFSMGQILPQNAGDACFPILIFLLSIFIEPIRSQFSVAGQQFSPFQQSPVNNFPNFQQQSSAFGGGTGQSINPSPISFLTGGLSNPPGLNAQSGFPPLMTGRGLKDIDWSITDRRDDEGL</sequence>
<keyword evidence="1" id="KW-1185">Reference proteome</keyword>
<name>A0A915HJ59_ROMCU</name>
<evidence type="ECO:0000313" key="2">
    <source>
        <dbReference type="WBParaSite" id="nRc.2.0.1.t01625-RA"/>
    </source>
</evidence>